<dbReference type="EnsemblMetazoa" id="GPPI012106-RA">
    <property type="protein sequence ID" value="GPPI012106-PA"/>
    <property type="gene ID" value="GPPI012106"/>
</dbReference>
<reference evidence="1" key="2">
    <citation type="submission" date="2020-05" db="UniProtKB">
        <authorList>
            <consortium name="EnsemblMetazoa"/>
        </authorList>
    </citation>
    <scope>IDENTIFICATION</scope>
    <source>
        <strain evidence="1">IAEA</strain>
    </source>
</reference>
<dbReference type="VEuPathDB" id="VectorBase:GPPI012106"/>
<protein>
    <submittedName>
        <fullName evidence="1">Uncharacterized protein</fullName>
    </submittedName>
</protein>
<dbReference type="AlphaFoldDB" id="A0A1B0AXL5"/>
<organism evidence="1 2">
    <name type="scientific">Glossina palpalis gambiensis</name>
    <dbReference type="NCBI Taxonomy" id="67801"/>
    <lineage>
        <taxon>Eukaryota</taxon>
        <taxon>Metazoa</taxon>
        <taxon>Ecdysozoa</taxon>
        <taxon>Arthropoda</taxon>
        <taxon>Hexapoda</taxon>
        <taxon>Insecta</taxon>
        <taxon>Pterygota</taxon>
        <taxon>Neoptera</taxon>
        <taxon>Endopterygota</taxon>
        <taxon>Diptera</taxon>
        <taxon>Brachycera</taxon>
        <taxon>Muscomorpha</taxon>
        <taxon>Hippoboscoidea</taxon>
        <taxon>Glossinidae</taxon>
        <taxon>Glossina</taxon>
    </lineage>
</organism>
<evidence type="ECO:0000313" key="2">
    <source>
        <dbReference type="Proteomes" id="UP000092460"/>
    </source>
</evidence>
<evidence type="ECO:0000313" key="1">
    <source>
        <dbReference type="EnsemblMetazoa" id="GPPI012106-PA"/>
    </source>
</evidence>
<name>A0A1B0AXL5_9MUSC</name>
<keyword evidence="2" id="KW-1185">Reference proteome</keyword>
<dbReference type="Proteomes" id="UP000092460">
    <property type="component" value="Unassembled WGS sequence"/>
</dbReference>
<reference evidence="2" key="1">
    <citation type="submission" date="2015-01" db="EMBL/GenBank/DDBJ databases">
        <authorList>
            <person name="Aksoy S."/>
            <person name="Warren W."/>
            <person name="Wilson R.K."/>
        </authorList>
    </citation>
    <scope>NUCLEOTIDE SEQUENCE [LARGE SCALE GENOMIC DNA]</scope>
    <source>
        <strain evidence="2">IAEA</strain>
    </source>
</reference>
<accession>A0A1B0AXL5</accession>
<proteinExistence type="predicted"/>
<sequence>MFYAMGAIILSDMSEQRFHSTEDNSSIISPNDFLFLLMMPGRPERPTTNDQ</sequence>
<dbReference type="EMBL" id="JXJN01005302">
    <property type="status" value="NOT_ANNOTATED_CDS"/>
    <property type="molecule type" value="Genomic_DNA"/>
</dbReference>